<dbReference type="AlphaFoldDB" id="A0A382V8K3"/>
<reference evidence="2" key="1">
    <citation type="submission" date="2018-05" db="EMBL/GenBank/DDBJ databases">
        <authorList>
            <person name="Lanie J.A."/>
            <person name="Ng W.-L."/>
            <person name="Kazmierczak K.M."/>
            <person name="Andrzejewski T.M."/>
            <person name="Davidsen T.M."/>
            <person name="Wayne K.J."/>
            <person name="Tettelin H."/>
            <person name="Glass J.I."/>
            <person name="Rusch D."/>
            <person name="Podicherti R."/>
            <person name="Tsui H.-C.T."/>
            <person name="Winkler M.E."/>
        </authorList>
    </citation>
    <scope>NUCLEOTIDE SEQUENCE</scope>
</reference>
<feature type="domain" description="ASPIC/UnbV" evidence="1">
    <location>
        <begin position="2"/>
        <end position="26"/>
    </location>
</feature>
<protein>
    <recommendedName>
        <fullName evidence="1">ASPIC/UnbV domain-containing protein</fullName>
    </recommendedName>
</protein>
<evidence type="ECO:0000259" key="1">
    <source>
        <dbReference type="Pfam" id="PF07593"/>
    </source>
</evidence>
<dbReference type="EMBL" id="UINC01150012">
    <property type="protein sequence ID" value="SVD42833.1"/>
    <property type="molecule type" value="Genomic_DNA"/>
</dbReference>
<accession>A0A382V8K3</accession>
<dbReference type="Pfam" id="PF07593">
    <property type="entry name" value="UnbV_ASPIC"/>
    <property type="match status" value="1"/>
</dbReference>
<feature type="non-terminal residue" evidence="2">
    <location>
        <position position="1"/>
    </location>
</feature>
<sequence length="31" mass="3625">KKADYAEIRWPDGKVSRLANPELNRYHAIGR</sequence>
<gene>
    <name evidence="2" type="ORF">METZ01_LOCUS395687</name>
</gene>
<evidence type="ECO:0000313" key="2">
    <source>
        <dbReference type="EMBL" id="SVD42833.1"/>
    </source>
</evidence>
<name>A0A382V8K3_9ZZZZ</name>
<organism evidence="2">
    <name type="scientific">marine metagenome</name>
    <dbReference type="NCBI Taxonomy" id="408172"/>
    <lineage>
        <taxon>unclassified sequences</taxon>
        <taxon>metagenomes</taxon>
        <taxon>ecological metagenomes</taxon>
    </lineage>
</organism>
<proteinExistence type="predicted"/>
<dbReference type="InterPro" id="IPR011519">
    <property type="entry name" value="UnbV_ASPIC"/>
</dbReference>